<evidence type="ECO:0000313" key="2">
    <source>
        <dbReference type="Proteomes" id="UP001060215"/>
    </source>
</evidence>
<evidence type="ECO:0000313" key="1">
    <source>
        <dbReference type="EMBL" id="KAI8009948.1"/>
    </source>
</evidence>
<accession>A0ACC0H8S8</accession>
<sequence>MGLVLVRKVDTGEDSMLEAKGLFYRIGHSPNSHFLDGQIELDSSGYVLVEEGTAKTSIKGVFAAGDVQDHEWRQAIIAAGSRCIAALSIERYLASNNLLFLMIAIDFCLVGKMMTTLTHHKKFRALCAVKTLFCCSDSCKTSKQIHFYHKQITMVIKRIASVNGGECLPFTKITLK</sequence>
<dbReference type="Proteomes" id="UP001060215">
    <property type="component" value="Chromosome 5"/>
</dbReference>
<organism evidence="1 2">
    <name type="scientific">Camellia lanceoleosa</name>
    <dbReference type="NCBI Taxonomy" id="1840588"/>
    <lineage>
        <taxon>Eukaryota</taxon>
        <taxon>Viridiplantae</taxon>
        <taxon>Streptophyta</taxon>
        <taxon>Embryophyta</taxon>
        <taxon>Tracheophyta</taxon>
        <taxon>Spermatophyta</taxon>
        <taxon>Magnoliopsida</taxon>
        <taxon>eudicotyledons</taxon>
        <taxon>Gunneridae</taxon>
        <taxon>Pentapetalae</taxon>
        <taxon>asterids</taxon>
        <taxon>Ericales</taxon>
        <taxon>Theaceae</taxon>
        <taxon>Camellia</taxon>
    </lineage>
</organism>
<name>A0ACC0H8S8_9ERIC</name>
<comment type="caution">
    <text evidence="1">The sequence shown here is derived from an EMBL/GenBank/DDBJ whole genome shotgun (WGS) entry which is preliminary data.</text>
</comment>
<proteinExistence type="predicted"/>
<gene>
    <name evidence="1" type="ORF">LOK49_LG06G02742</name>
</gene>
<protein>
    <submittedName>
        <fullName evidence="1">NADPH-dependent thioredoxin reductase 3</fullName>
    </submittedName>
</protein>
<dbReference type="EMBL" id="CM045762">
    <property type="protein sequence ID" value="KAI8009948.1"/>
    <property type="molecule type" value="Genomic_DNA"/>
</dbReference>
<feature type="non-terminal residue" evidence="1">
    <location>
        <position position="176"/>
    </location>
</feature>
<keyword evidence="2" id="KW-1185">Reference proteome</keyword>
<reference evidence="1 2" key="1">
    <citation type="journal article" date="2022" name="Plant J.">
        <title>Chromosome-level genome of Camellia lanceoleosa provides a valuable resource for understanding genome evolution and self-incompatibility.</title>
        <authorList>
            <person name="Gong W."/>
            <person name="Xiao S."/>
            <person name="Wang L."/>
            <person name="Liao Z."/>
            <person name="Chang Y."/>
            <person name="Mo W."/>
            <person name="Hu G."/>
            <person name="Li W."/>
            <person name="Zhao G."/>
            <person name="Zhu H."/>
            <person name="Hu X."/>
            <person name="Ji K."/>
            <person name="Xiang X."/>
            <person name="Song Q."/>
            <person name="Yuan D."/>
            <person name="Jin S."/>
            <person name="Zhang L."/>
        </authorList>
    </citation>
    <scope>NUCLEOTIDE SEQUENCE [LARGE SCALE GENOMIC DNA]</scope>
    <source>
        <strain evidence="1">SQ_2022a</strain>
    </source>
</reference>